<comment type="similarity">
    <text evidence="1">Belongs to the AHA1 family.</text>
</comment>
<accession>A0ABV6JK75</accession>
<comment type="caution">
    <text evidence="3">The sequence shown here is derived from an EMBL/GenBank/DDBJ whole genome shotgun (WGS) entry which is preliminary data.</text>
</comment>
<sequence length="139" mass="16122">MNNFLVEHKLFIQARQEIIYSYFVQPQKLSQWLGRSANLDPKYNGGLRINMNQNDFVQGNYRILEPYSRICFTWGWDGSESHPPGSSIVEIILDPHDNGTWLTLTHAAIPDEELDCHNQGWEQNLFRLKNLLQEGVAYG</sequence>
<dbReference type="SUPFAM" id="SSF55961">
    <property type="entry name" value="Bet v1-like"/>
    <property type="match status" value="1"/>
</dbReference>
<evidence type="ECO:0000313" key="3">
    <source>
        <dbReference type="EMBL" id="MFC0396323.1"/>
    </source>
</evidence>
<dbReference type="RefSeq" id="WP_204817978.1">
    <property type="nucleotide sequence ID" value="NZ_JANHOF010000004.1"/>
</dbReference>
<feature type="domain" description="Activator of Hsp90 ATPase homologue 1/2-like C-terminal" evidence="2">
    <location>
        <begin position="14"/>
        <end position="132"/>
    </location>
</feature>
<dbReference type="InterPro" id="IPR023393">
    <property type="entry name" value="START-like_dom_sf"/>
</dbReference>
<dbReference type="Proteomes" id="UP001589818">
    <property type="component" value="Unassembled WGS sequence"/>
</dbReference>
<name>A0ABV6JK75_9BACL</name>
<proteinExistence type="inferred from homology"/>
<dbReference type="InterPro" id="IPR013538">
    <property type="entry name" value="ASHA1/2-like_C"/>
</dbReference>
<keyword evidence="4" id="KW-1185">Reference proteome</keyword>
<evidence type="ECO:0000256" key="1">
    <source>
        <dbReference type="ARBA" id="ARBA00006817"/>
    </source>
</evidence>
<evidence type="ECO:0000313" key="4">
    <source>
        <dbReference type="Proteomes" id="UP001589818"/>
    </source>
</evidence>
<dbReference type="Gene3D" id="3.30.530.20">
    <property type="match status" value="1"/>
</dbReference>
<organism evidence="3 4">
    <name type="scientific">Paenibacillus mendelii</name>
    <dbReference type="NCBI Taxonomy" id="206163"/>
    <lineage>
        <taxon>Bacteria</taxon>
        <taxon>Bacillati</taxon>
        <taxon>Bacillota</taxon>
        <taxon>Bacilli</taxon>
        <taxon>Bacillales</taxon>
        <taxon>Paenibacillaceae</taxon>
        <taxon>Paenibacillus</taxon>
    </lineage>
</organism>
<dbReference type="CDD" id="cd07814">
    <property type="entry name" value="SRPBCC_CalC_Aha1-like"/>
    <property type="match status" value="1"/>
</dbReference>
<protein>
    <submittedName>
        <fullName evidence="3">SRPBCC domain-containing protein</fullName>
    </submittedName>
</protein>
<dbReference type="EMBL" id="JBHLVF010000051">
    <property type="protein sequence ID" value="MFC0396323.1"/>
    <property type="molecule type" value="Genomic_DNA"/>
</dbReference>
<reference evidence="3 4" key="1">
    <citation type="submission" date="2024-09" db="EMBL/GenBank/DDBJ databases">
        <authorList>
            <person name="Sun Q."/>
            <person name="Mori K."/>
        </authorList>
    </citation>
    <scope>NUCLEOTIDE SEQUENCE [LARGE SCALE GENOMIC DNA]</scope>
    <source>
        <strain evidence="3 4">CCM 4839</strain>
    </source>
</reference>
<gene>
    <name evidence="3" type="ORF">ACFFJ8_33795</name>
</gene>
<dbReference type="Pfam" id="PF08327">
    <property type="entry name" value="AHSA1"/>
    <property type="match status" value="1"/>
</dbReference>
<evidence type="ECO:0000259" key="2">
    <source>
        <dbReference type="Pfam" id="PF08327"/>
    </source>
</evidence>